<evidence type="ECO:0000313" key="18">
    <source>
        <dbReference type="Proteomes" id="UP000054683"/>
    </source>
</evidence>
<evidence type="ECO:0000256" key="7">
    <source>
        <dbReference type="ARBA" id="ARBA00022490"/>
    </source>
</evidence>
<feature type="binding site" evidence="16">
    <location>
        <position position="192"/>
    </location>
    <ligand>
        <name>substrate</name>
    </ligand>
</feature>
<keyword evidence="13 16" id="KW-0173">Coenzyme A biosynthesis</keyword>
<dbReference type="RefSeq" id="WP_062082002.1">
    <property type="nucleotide sequence ID" value="NZ_FCOK02000003.1"/>
</dbReference>
<dbReference type="GO" id="GO:0005737">
    <property type="term" value="C:cytoplasm"/>
    <property type="evidence" value="ECO:0007669"/>
    <property type="project" value="UniProtKB-SubCell"/>
</dbReference>
<dbReference type="GO" id="GO:0005524">
    <property type="term" value="F:ATP binding"/>
    <property type="evidence" value="ECO:0007669"/>
    <property type="project" value="UniProtKB-UniRule"/>
</dbReference>
<evidence type="ECO:0000256" key="13">
    <source>
        <dbReference type="ARBA" id="ARBA00022993"/>
    </source>
</evidence>
<comment type="caution">
    <text evidence="16">Lacks conserved residue(s) required for the propagation of feature annotation.</text>
</comment>
<keyword evidence="7 16" id="KW-0963">Cytoplasm</keyword>
<dbReference type="NCBIfam" id="TIGR00671">
    <property type="entry name" value="baf"/>
    <property type="match status" value="1"/>
</dbReference>
<sequence length="276" mass="29008">MRGSPFLLIDAGNSRIKWSLVSATRETLNGGAFEHVEVEAVLADITDWSSLPRPAAAWISNVAGPRVGERIAALLDARWPGLPRTIVRAQAQQSGVTNRYTEPAALGSDRWCGMIGAHAAYPGENLLIATIGTATTLEALLADGTFTGGLIAPGWLLMMQSLGTHTAQLPTLLPDTARRAISSSSDIFATDTRTALSTGCLLAQAGLIERAWHDLRAQWNNDVRLILSGGGASEVAGALKVPHTRHDSLVLAGLALIADEAAHDASPEAAVSRSPD</sequence>
<dbReference type="OrthoDB" id="9781305at2"/>
<dbReference type="Gene3D" id="3.30.420.40">
    <property type="match status" value="2"/>
</dbReference>
<protein>
    <recommendedName>
        <fullName evidence="15 16">Type III pantothenate kinase</fullName>
        <ecNumber evidence="6 16">2.7.1.33</ecNumber>
    </recommendedName>
    <alternativeName>
        <fullName evidence="16">PanK-III</fullName>
    </alternativeName>
    <alternativeName>
        <fullName evidence="16">Pantothenic acid kinase</fullName>
    </alternativeName>
</protein>
<gene>
    <name evidence="16" type="primary">coaX</name>
    <name evidence="17" type="ORF">AWB69_00613</name>
</gene>
<evidence type="ECO:0000256" key="14">
    <source>
        <dbReference type="ARBA" id="ARBA00038036"/>
    </source>
</evidence>
<evidence type="ECO:0000256" key="10">
    <source>
        <dbReference type="ARBA" id="ARBA00022777"/>
    </source>
</evidence>
<comment type="subunit">
    <text evidence="5 16">Homodimer.</text>
</comment>
<dbReference type="UniPathway" id="UPA00241">
    <property type="reaction ID" value="UER00352"/>
</dbReference>
<feature type="active site" description="Proton acceptor" evidence="16">
    <location>
        <position position="109"/>
    </location>
</feature>
<evidence type="ECO:0000256" key="6">
    <source>
        <dbReference type="ARBA" id="ARBA00012102"/>
    </source>
</evidence>
<evidence type="ECO:0000256" key="9">
    <source>
        <dbReference type="ARBA" id="ARBA00022741"/>
    </source>
</evidence>
<proteinExistence type="inferred from homology"/>
<dbReference type="HAMAP" id="MF_01274">
    <property type="entry name" value="Pantothen_kinase_3"/>
    <property type="match status" value="1"/>
</dbReference>
<evidence type="ECO:0000256" key="16">
    <source>
        <dbReference type="HAMAP-Rule" id="MF_01274"/>
    </source>
</evidence>
<dbReference type="AlphaFoldDB" id="A0A158F4R6"/>
<evidence type="ECO:0000256" key="3">
    <source>
        <dbReference type="ARBA" id="ARBA00004496"/>
    </source>
</evidence>
<dbReference type="Pfam" id="PF03309">
    <property type="entry name" value="Pan_kinase"/>
    <property type="match status" value="1"/>
</dbReference>
<evidence type="ECO:0000256" key="15">
    <source>
        <dbReference type="ARBA" id="ARBA00040883"/>
    </source>
</evidence>
<dbReference type="Proteomes" id="UP000054683">
    <property type="component" value="Unassembled WGS sequence"/>
</dbReference>
<dbReference type="PANTHER" id="PTHR34265:SF1">
    <property type="entry name" value="TYPE III PANTOTHENATE KINASE"/>
    <property type="match status" value="1"/>
</dbReference>
<reference evidence="17 18" key="1">
    <citation type="submission" date="2016-01" db="EMBL/GenBank/DDBJ databases">
        <authorList>
            <person name="Oliw E.H."/>
        </authorList>
    </citation>
    <scope>NUCLEOTIDE SEQUENCE [LARGE SCALE GENOMIC DNA]</scope>
    <source>
        <strain evidence="17">LMG 27134</strain>
    </source>
</reference>
<dbReference type="EMBL" id="FCOK02000003">
    <property type="protein sequence ID" value="SAL14673.1"/>
    <property type="molecule type" value="Genomic_DNA"/>
</dbReference>
<dbReference type="NCBIfam" id="NF009868">
    <property type="entry name" value="PRK13328.1-4"/>
    <property type="match status" value="1"/>
</dbReference>
<comment type="catalytic activity">
    <reaction evidence="1 16">
        <text>(R)-pantothenate + ATP = (R)-4'-phosphopantothenate + ADP + H(+)</text>
        <dbReference type="Rhea" id="RHEA:16373"/>
        <dbReference type="ChEBI" id="CHEBI:10986"/>
        <dbReference type="ChEBI" id="CHEBI:15378"/>
        <dbReference type="ChEBI" id="CHEBI:29032"/>
        <dbReference type="ChEBI" id="CHEBI:30616"/>
        <dbReference type="ChEBI" id="CHEBI:456216"/>
        <dbReference type="EC" id="2.7.1.33"/>
    </reaction>
</comment>
<dbReference type="EC" id="2.7.1.33" evidence="6 16"/>
<comment type="similarity">
    <text evidence="14 16">Belongs to the type III pantothenate kinase family.</text>
</comment>
<dbReference type="InterPro" id="IPR043129">
    <property type="entry name" value="ATPase_NBD"/>
</dbReference>
<evidence type="ECO:0000256" key="11">
    <source>
        <dbReference type="ARBA" id="ARBA00022840"/>
    </source>
</evidence>
<feature type="binding site" evidence="16">
    <location>
        <begin position="107"/>
        <end position="110"/>
    </location>
    <ligand>
        <name>substrate</name>
    </ligand>
</feature>
<accession>A0A158F4R6</accession>
<keyword evidence="8 16" id="KW-0808">Transferase</keyword>
<feature type="binding site" evidence="16">
    <location>
        <position position="100"/>
    </location>
    <ligand>
        <name>substrate</name>
    </ligand>
</feature>
<dbReference type="GO" id="GO:0015937">
    <property type="term" value="P:coenzyme A biosynthetic process"/>
    <property type="evidence" value="ECO:0007669"/>
    <property type="project" value="UniProtKB-UniRule"/>
</dbReference>
<name>A0A158F4R6_9BURK</name>
<keyword evidence="12 16" id="KW-0630">Potassium</keyword>
<dbReference type="PANTHER" id="PTHR34265">
    <property type="entry name" value="TYPE III PANTOTHENATE KINASE"/>
    <property type="match status" value="1"/>
</dbReference>
<comment type="subcellular location">
    <subcellularLocation>
        <location evidence="3 16">Cytoplasm</location>
    </subcellularLocation>
</comment>
<feature type="binding site" evidence="16">
    <location>
        <begin position="10"/>
        <end position="17"/>
    </location>
    <ligand>
        <name>ATP</name>
        <dbReference type="ChEBI" id="CHEBI:30616"/>
    </ligand>
</feature>
<dbReference type="SUPFAM" id="SSF53067">
    <property type="entry name" value="Actin-like ATPase domain"/>
    <property type="match status" value="2"/>
</dbReference>
<dbReference type="InterPro" id="IPR004619">
    <property type="entry name" value="Type_III_PanK"/>
</dbReference>
<comment type="cofactor">
    <cofactor evidence="16">
        <name>NH4(+)</name>
        <dbReference type="ChEBI" id="CHEBI:28938"/>
    </cofactor>
    <cofactor evidence="16">
        <name>K(+)</name>
        <dbReference type="ChEBI" id="CHEBI:29103"/>
    </cofactor>
    <text evidence="16">A monovalent cation. Ammonium or potassium.</text>
</comment>
<evidence type="ECO:0000256" key="8">
    <source>
        <dbReference type="ARBA" id="ARBA00022679"/>
    </source>
</evidence>
<evidence type="ECO:0000256" key="5">
    <source>
        <dbReference type="ARBA" id="ARBA00011738"/>
    </source>
</evidence>
<evidence type="ECO:0000313" key="17">
    <source>
        <dbReference type="EMBL" id="SAL14673.1"/>
    </source>
</evidence>
<evidence type="ECO:0000256" key="4">
    <source>
        <dbReference type="ARBA" id="ARBA00005225"/>
    </source>
</evidence>
<evidence type="ECO:0000256" key="1">
    <source>
        <dbReference type="ARBA" id="ARBA00001206"/>
    </source>
</evidence>
<keyword evidence="9 16" id="KW-0547">Nucleotide-binding</keyword>
<dbReference type="CDD" id="cd24015">
    <property type="entry name" value="ASKHA_NBD_PanK-III"/>
    <property type="match status" value="1"/>
</dbReference>
<keyword evidence="10 16" id="KW-0418">Kinase</keyword>
<feature type="binding site" evidence="16">
    <location>
        <position position="133"/>
    </location>
    <ligand>
        <name>ATP</name>
        <dbReference type="ChEBI" id="CHEBI:30616"/>
    </ligand>
</feature>
<comment type="function">
    <text evidence="16">Catalyzes the phosphorylation of pantothenate (Pan), the first step in CoA biosynthesis.</text>
</comment>
<keyword evidence="11 16" id="KW-0067">ATP-binding</keyword>
<organism evidence="17 18">
    <name type="scientific">Caballeronia udeis</name>
    <dbReference type="NCBI Taxonomy" id="1232866"/>
    <lineage>
        <taxon>Bacteria</taxon>
        <taxon>Pseudomonadati</taxon>
        <taxon>Pseudomonadota</taxon>
        <taxon>Betaproteobacteria</taxon>
        <taxon>Burkholderiales</taxon>
        <taxon>Burkholderiaceae</taxon>
        <taxon>Caballeronia</taxon>
    </lineage>
</organism>
<evidence type="ECO:0000256" key="2">
    <source>
        <dbReference type="ARBA" id="ARBA00001958"/>
    </source>
</evidence>
<dbReference type="GO" id="GO:0004594">
    <property type="term" value="F:pantothenate kinase activity"/>
    <property type="evidence" value="ECO:0007669"/>
    <property type="project" value="UniProtKB-UniRule"/>
</dbReference>
<comment type="pathway">
    <text evidence="4 16">Cofactor biosynthesis; coenzyme A biosynthesis; CoA from (R)-pantothenate: step 1/5.</text>
</comment>
<comment type="cofactor">
    <cofactor evidence="2">
        <name>K(+)</name>
        <dbReference type="ChEBI" id="CHEBI:29103"/>
    </cofactor>
</comment>
<evidence type="ECO:0000256" key="12">
    <source>
        <dbReference type="ARBA" id="ARBA00022958"/>
    </source>
</evidence>